<dbReference type="PANTHER" id="PTHR42709">
    <property type="entry name" value="ALKALINE PHOSPHATASE LIKE PROTEIN"/>
    <property type="match status" value="1"/>
</dbReference>
<dbReference type="Pfam" id="PF09335">
    <property type="entry name" value="VTT_dom"/>
    <property type="match status" value="1"/>
</dbReference>
<dbReference type="PANTHER" id="PTHR42709:SF4">
    <property type="entry name" value="INNER MEMBRANE PROTEIN YQAA"/>
    <property type="match status" value="1"/>
</dbReference>
<evidence type="ECO:0000313" key="4">
    <source>
        <dbReference type="Proteomes" id="UP000198539"/>
    </source>
</evidence>
<gene>
    <name evidence="3" type="ORF">SAMN04488238_10790</name>
</gene>
<reference evidence="3 4" key="1">
    <citation type="submission" date="2016-10" db="EMBL/GenBank/DDBJ databases">
        <authorList>
            <person name="de Groot N.N."/>
        </authorList>
    </citation>
    <scope>NUCLEOTIDE SEQUENCE [LARGE SCALE GENOMIC DNA]</scope>
    <source>
        <strain evidence="3 4">CGMCC 1.8894</strain>
    </source>
</reference>
<keyword evidence="1" id="KW-1133">Transmembrane helix</keyword>
<evidence type="ECO:0000256" key="1">
    <source>
        <dbReference type="SAM" id="Phobius"/>
    </source>
</evidence>
<sequence length="146" mass="16387">MALTISMLTLFVAAFLAATVVPFQSEVVLLGMQLTGIAPLWLLLIVASIGNILGAFINYAIGVRLEHFRDRRWFPMNAAKLERAQRWFNTYGVWTLLLSWAPVLGWFTVVAGIMRTPLWQFTLLVSIAKTGRYAVVIWLTARAMGD</sequence>
<organism evidence="3 4">
    <name type="scientific">Roseicitreum antarcticum</name>
    <dbReference type="NCBI Taxonomy" id="564137"/>
    <lineage>
        <taxon>Bacteria</taxon>
        <taxon>Pseudomonadati</taxon>
        <taxon>Pseudomonadota</taxon>
        <taxon>Alphaproteobacteria</taxon>
        <taxon>Rhodobacterales</taxon>
        <taxon>Paracoccaceae</taxon>
        <taxon>Roseicitreum</taxon>
    </lineage>
</organism>
<feature type="domain" description="VTT" evidence="2">
    <location>
        <begin position="27"/>
        <end position="138"/>
    </location>
</feature>
<dbReference type="Proteomes" id="UP000198539">
    <property type="component" value="Unassembled WGS sequence"/>
</dbReference>
<protein>
    <submittedName>
        <fullName evidence="3">Membrane protein YqaA, SNARE-associated domain</fullName>
    </submittedName>
</protein>
<dbReference type="InterPro" id="IPR051311">
    <property type="entry name" value="DedA_domain"/>
</dbReference>
<evidence type="ECO:0000259" key="2">
    <source>
        <dbReference type="Pfam" id="PF09335"/>
    </source>
</evidence>
<dbReference type="EMBL" id="FNOM01000007">
    <property type="protein sequence ID" value="SDX31831.1"/>
    <property type="molecule type" value="Genomic_DNA"/>
</dbReference>
<name>A0A1H3AR00_9RHOB</name>
<keyword evidence="1" id="KW-0812">Transmembrane</keyword>
<feature type="transmembrane region" description="Helical" evidence="1">
    <location>
        <begin position="119"/>
        <end position="141"/>
    </location>
</feature>
<accession>A0A1H3AR00</accession>
<feature type="transmembrane region" description="Helical" evidence="1">
    <location>
        <begin position="41"/>
        <end position="61"/>
    </location>
</feature>
<keyword evidence="1" id="KW-0472">Membrane</keyword>
<keyword evidence="4" id="KW-1185">Reference proteome</keyword>
<evidence type="ECO:0000313" key="3">
    <source>
        <dbReference type="EMBL" id="SDX31831.1"/>
    </source>
</evidence>
<dbReference type="STRING" id="564137.SAMN04488238_10790"/>
<proteinExistence type="predicted"/>
<feature type="transmembrane region" description="Helical" evidence="1">
    <location>
        <begin position="91"/>
        <end position="113"/>
    </location>
</feature>
<dbReference type="RefSeq" id="WP_317889618.1">
    <property type="nucleotide sequence ID" value="NZ_CP061498.1"/>
</dbReference>
<dbReference type="InterPro" id="IPR032816">
    <property type="entry name" value="VTT_dom"/>
</dbReference>
<dbReference type="AlphaFoldDB" id="A0A1H3AR00"/>